<proteinExistence type="predicted"/>
<dbReference type="STRING" id="27835.A0A0N4YTA1"/>
<evidence type="ECO:0000313" key="1">
    <source>
        <dbReference type="EMBL" id="VDL84211.1"/>
    </source>
</evidence>
<dbReference type="Proteomes" id="UP000271162">
    <property type="component" value="Unassembled WGS sequence"/>
</dbReference>
<name>A0A0N4YTA1_NIPBR</name>
<dbReference type="WBParaSite" id="NBR_0002047301-mRNA-1">
    <property type="protein sequence ID" value="NBR_0002047301-mRNA-1"/>
    <property type="gene ID" value="NBR_0002047301"/>
</dbReference>
<reference evidence="3" key="1">
    <citation type="submission" date="2017-02" db="UniProtKB">
        <authorList>
            <consortium name="WormBaseParasite"/>
        </authorList>
    </citation>
    <scope>IDENTIFICATION</scope>
</reference>
<evidence type="ECO:0000313" key="3">
    <source>
        <dbReference type="WBParaSite" id="NBR_0002047301-mRNA-1"/>
    </source>
</evidence>
<evidence type="ECO:0000313" key="2">
    <source>
        <dbReference type="Proteomes" id="UP000271162"/>
    </source>
</evidence>
<sequence length="106" mass="11069">MSYEAVPCMFRSSTQNGNGETQYLGLLIRPSVNQPNAAPGTPATPIVGRNANGQPVTTLTPAPNASKAPQPLLVQGVYPQGGPIVVQGETPKALECLIRVVVKSFV</sequence>
<accession>A0A0N4YTA1</accession>
<dbReference type="EMBL" id="UYSL01025174">
    <property type="protein sequence ID" value="VDL84211.1"/>
    <property type="molecule type" value="Genomic_DNA"/>
</dbReference>
<gene>
    <name evidence="1" type="ORF">NBR_LOCUS20474</name>
</gene>
<keyword evidence="2" id="KW-1185">Reference proteome</keyword>
<protein>
    <submittedName>
        <fullName evidence="3">DUF4150 domain-containing protein</fullName>
    </submittedName>
</protein>
<dbReference type="AlphaFoldDB" id="A0A0N4YTA1"/>
<reference evidence="1 2" key="2">
    <citation type="submission" date="2018-11" db="EMBL/GenBank/DDBJ databases">
        <authorList>
            <consortium name="Pathogen Informatics"/>
        </authorList>
    </citation>
    <scope>NUCLEOTIDE SEQUENCE [LARGE SCALE GENOMIC DNA]</scope>
</reference>
<organism evidence="3">
    <name type="scientific">Nippostrongylus brasiliensis</name>
    <name type="common">Rat hookworm</name>
    <dbReference type="NCBI Taxonomy" id="27835"/>
    <lineage>
        <taxon>Eukaryota</taxon>
        <taxon>Metazoa</taxon>
        <taxon>Ecdysozoa</taxon>
        <taxon>Nematoda</taxon>
        <taxon>Chromadorea</taxon>
        <taxon>Rhabditida</taxon>
        <taxon>Rhabditina</taxon>
        <taxon>Rhabditomorpha</taxon>
        <taxon>Strongyloidea</taxon>
        <taxon>Heligmosomidae</taxon>
        <taxon>Nippostrongylus</taxon>
    </lineage>
</organism>